<protein>
    <submittedName>
        <fullName evidence="2">Uncharacterized protein</fullName>
    </submittedName>
</protein>
<reference evidence="2 3" key="1">
    <citation type="journal article" date="2015" name="Proc. Natl. Acad. Sci. U.S.A.">
        <title>The resurrection genome of Boea hygrometrica: A blueprint for survival of dehydration.</title>
        <authorList>
            <person name="Xiao L."/>
            <person name="Yang G."/>
            <person name="Zhang L."/>
            <person name="Yang X."/>
            <person name="Zhao S."/>
            <person name="Ji Z."/>
            <person name="Zhou Q."/>
            <person name="Hu M."/>
            <person name="Wang Y."/>
            <person name="Chen M."/>
            <person name="Xu Y."/>
            <person name="Jin H."/>
            <person name="Xiao X."/>
            <person name="Hu G."/>
            <person name="Bao F."/>
            <person name="Hu Y."/>
            <person name="Wan P."/>
            <person name="Li L."/>
            <person name="Deng X."/>
            <person name="Kuang T."/>
            <person name="Xiang C."/>
            <person name="Zhu J.K."/>
            <person name="Oliver M.J."/>
            <person name="He Y."/>
        </authorList>
    </citation>
    <scope>NUCLEOTIDE SEQUENCE [LARGE SCALE GENOMIC DNA]</scope>
    <source>
        <strain evidence="3">cv. XS01</strain>
    </source>
</reference>
<sequence length="230" mass="25842">MHFDTADIPLGTDTTVEQILLPTTAPPPTTDLSEQFSQFWAFFSKLSIKQLKTQSSIGNLQNHLLSRIHYLEKASTNARTQQEQDLRGHFKSVRREVQIPKTVLSFEEHEFKQGVLAQSGIFSTDLDTIRKEVRDISKELDDKLAVIRNDLLEFRVETQGQLGSLSTNLAKLLAFVTKGRDDKKGEVSSIHGRGQPPSGDGDGSGSRSEPSRKRGSSGSRQKSWRYWLNE</sequence>
<gene>
    <name evidence="2" type="ORF">F511_20507</name>
</gene>
<dbReference type="EMBL" id="KQ994488">
    <property type="protein sequence ID" value="KZV48126.1"/>
    <property type="molecule type" value="Genomic_DNA"/>
</dbReference>
<evidence type="ECO:0000313" key="2">
    <source>
        <dbReference type="EMBL" id="KZV48126.1"/>
    </source>
</evidence>
<accession>A0A2Z7CTF5</accession>
<organism evidence="2 3">
    <name type="scientific">Dorcoceras hygrometricum</name>
    <dbReference type="NCBI Taxonomy" id="472368"/>
    <lineage>
        <taxon>Eukaryota</taxon>
        <taxon>Viridiplantae</taxon>
        <taxon>Streptophyta</taxon>
        <taxon>Embryophyta</taxon>
        <taxon>Tracheophyta</taxon>
        <taxon>Spermatophyta</taxon>
        <taxon>Magnoliopsida</taxon>
        <taxon>eudicotyledons</taxon>
        <taxon>Gunneridae</taxon>
        <taxon>Pentapetalae</taxon>
        <taxon>asterids</taxon>
        <taxon>lamiids</taxon>
        <taxon>Lamiales</taxon>
        <taxon>Gesneriaceae</taxon>
        <taxon>Didymocarpoideae</taxon>
        <taxon>Trichosporeae</taxon>
        <taxon>Loxocarpinae</taxon>
        <taxon>Dorcoceras</taxon>
    </lineage>
</organism>
<evidence type="ECO:0000313" key="3">
    <source>
        <dbReference type="Proteomes" id="UP000250235"/>
    </source>
</evidence>
<dbReference type="Proteomes" id="UP000250235">
    <property type="component" value="Unassembled WGS sequence"/>
</dbReference>
<evidence type="ECO:0000256" key="1">
    <source>
        <dbReference type="SAM" id="MobiDB-lite"/>
    </source>
</evidence>
<keyword evidence="3" id="KW-1185">Reference proteome</keyword>
<dbReference type="AlphaFoldDB" id="A0A2Z7CTF5"/>
<name>A0A2Z7CTF5_9LAMI</name>
<proteinExistence type="predicted"/>
<feature type="region of interest" description="Disordered" evidence="1">
    <location>
        <begin position="181"/>
        <end position="230"/>
    </location>
</feature>